<evidence type="ECO:0000313" key="2">
    <source>
        <dbReference type="EMBL" id="KIL39647.1"/>
    </source>
</evidence>
<reference evidence="2 3" key="1">
    <citation type="submission" date="2014-12" db="EMBL/GenBank/DDBJ databases">
        <title>Draft genome sequence of Paenibacillus kamchatkensis strain B-2647.</title>
        <authorList>
            <person name="Karlyshev A.V."/>
            <person name="Kudryashova E.B."/>
        </authorList>
    </citation>
    <scope>NUCLEOTIDE SEQUENCE [LARGE SCALE GENOMIC DNA]</scope>
    <source>
        <strain evidence="2 3">VKM B-2647</strain>
    </source>
</reference>
<keyword evidence="1" id="KW-0472">Membrane</keyword>
<organism evidence="2 3">
    <name type="scientific">Gordoniibacillus kamchatkensis</name>
    <dbReference type="NCBI Taxonomy" id="1590651"/>
    <lineage>
        <taxon>Bacteria</taxon>
        <taxon>Bacillati</taxon>
        <taxon>Bacillota</taxon>
        <taxon>Bacilli</taxon>
        <taxon>Bacillales</taxon>
        <taxon>Paenibacillaceae</taxon>
        <taxon>Gordoniibacillus</taxon>
    </lineage>
</organism>
<feature type="transmembrane region" description="Helical" evidence="1">
    <location>
        <begin position="31"/>
        <end position="49"/>
    </location>
</feature>
<keyword evidence="1" id="KW-1133">Transmembrane helix</keyword>
<name>A0ABR5AF68_9BACL</name>
<evidence type="ECO:0000256" key="1">
    <source>
        <dbReference type="SAM" id="Phobius"/>
    </source>
</evidence>
<dbReference type="Proteomes" id="UP000031967">
    <property type="component" value="Unassembled WGS sequence"/>
</dbReference>
<gene>
    <name evidence="2" type="ORF">SD70_18535</name>
</gene>
<proteinExistence type="predicted"/>
<dbReference type="EMBL" id="JXAK01000033">
    <property type="protein sequence ID" value="KIL39647.1"/>
    <property type="molecule type" value="Genomic_DNA"/>
</dbReference>
<protein>
    <submittedName>
        <fullName evidence="2">Uncharacterized protein</fullName>
    </submittedName>
</protein>
<accession>A0ABR5AF68</accession>
<keyword evidence="1" id="KW-0812">Transmembrane</keyword>
<sequence length="59" mass="6652">MIAPEDAGLATGRRFSLLRPLRRQAVTAMRMLLYCQLMSIIIEIIMHTATANGCELLYI</sequence>
<keyword evidence="3" id="KW-1185">Reference proteome</keyword>
<comment type="caution">
    <text evidence="2">The sequence shown here is derived from an EMBL/GenBank/DDBJ whole genome shotgun (WGS) entry which is preliminary data.</text>
</comment>
<evidence type="ECO:0000313" key="3">
    <source>
        <dbReference type="Proteomes" id="UP000031967"/>
    </source>
</evidence>